<comment type="caution">
    <text evidence="4">The sequence shown here is derived from an EMBL/GenBank/DDBJ whole genome shotgun (WGS) entry which is preliminary data.</text>
</comment>
<evidence type="ECO:0000256" key="2">
    <source>
        <dbReference type="PIRSR" id="PIRSR601461-2"/>
    </source>
</evidence>
<evidence type="ECO:0000259" key="3">
    <source>
        <dbReference type="PROSITE" id="PS51767"/>
    </source>
</evidence>
<feature type="disulfide bond" evidence="2">
    <location>
        <begin position="329"/>
        <end position="363"/>
    </location>
</feature>
<dbReference type="InterPro" id="IPR021109">
    <property type="entry name" value="Peptidase_aspartic_dom_sf"/>
</dbReference>
<name>A0A1X2G527_9FUNG</name>
<comment type="similarity">
    <text evidence="1">Belongs to the peptidase A1 family.</text>
</comment>
<dbReference type="GO" id="GO:0006508">
    <property type="term" value="P:proteolysis"/>
    <property type="evidence" value="ECO:0007669"/>
    <property type="project" value="UniProtKB-KW"/>
</dbReference>
<reference evidence="4 5" key="1">
    <citation type="submission" date="2016-07" db="EMBL/GenBank/DDBJ databases">
        <title>Pervasive Adenine N6-methylation of Active Genes in Fungi.</title>
        <authorList>
            <consortium name="DOE Joint Genome Institute"/>
            <person name="Mondo S.J."/>
            <person name="Dannebaum R.O."/>
            <person name="Kuo R.C."/>
            <person name="Labutti K."/>
            <person name="Haridas S."/>
            <person name="Kuo A."/>
            <person name="Salamov A."/>
            <person name="Ahrendt S.R."/>
            <person name="Lipzen A."/>
            <person name="Sullivan W."/>
            <person name="Andreopoulos W.B."/>
            <person name="Clum A."/>
            <person name="Lindquist E."/>
            <person name="Daum C."/>
            <person name="Ramamoorthy G.K."/>
            <person name="Gryganskyi A."/>
            <person name="Culley D."/>
            <person name="Magnuson J.K."/>
            <person name="James T.Y."/>
            <person name="O'Malley M.A."/>
            <person name="Stajich J.E."/>
            <person name="Spatafora J.W."/>
            <person name="Visel A."/>
            <person name="Grigoriev I.V."/>
        </authorList>
    </citation>
    <scope>NUCLEOTIDE SEQUENCE [LARGE SCALE GENOMIC DNA]</scope>
    <source>
        <strain evidence="4 5">NRRL 3301</strain>
    </source>
</reference>
<dbReference type="InterPro" id="IPR033121">
    <property type="entry name" value="PEPTIDASE_A1"/>
</dbReference>
<dbReference type="GO" id="GO:0004190">
    <property type="term" value="F:aspartic-type endopeptidase activity"/>
    <property type="evidence" value="ECO:0007669"/>
    <property type="project" value="InterPro"/>
</dbReference>
<dbReference type="PANTHER" id="PTHR47966:SF65">
    <property type="entry name" value="ASPARTIC-TYPE ENDOPEPTIDASE"/>
    <property type="match status" value="1"/>
</dbReference>
<protein>
    <submittedName>
        <fullName evidence="4">Acid protease</fullName>
    </submittedName>
</protein>
<keyword evidence="4" id="KW-0378">Hydrolase</keyword>
<keyword evidence="2" id="KW-1015">Disulfide bond</keyword>
<dbReference type="CDD" id="cd05471">
    <property type="entry name" value="pepsin_like"/>
    <property type="match status" value="1"/>
</dbReference>
<dbReference type="AlphaFoldDB" id="A0A1X2G527"/>
<dbReference type="PROSITE" id="PS51767">
    <property type="entry name" value="PEPTIDASE_A1"/>
    <property type="match status" value="1"/>
</dbReference>
<dbReference type="OrthoDB" id="2747330at2759"/>
<sequence length="433" mass="47973">MLYPFIGLIYAGAAFAFTAPSLQDQFLTFPDVGHLLKIPLNFIHGIPTLDIGFGTPPQLATAVFDTGSLVSWCNSTACTQASSVFHREQSSTNTAFDYTIEIKYIDGSSARVLPELDKLTFPGIISIPRHLMGEALQVTLGKDWPEHANARFALGDFGAFEKYLSNAKGLVEGVKQLVQGVLHRAVADDRTSTGFSAPSAPDFKKRDGIHGQFEWVLGPDPAKYVGPLHELELMPAGKVVSPYWKLPMRGIQLFPENTIPVSDVAPEQRQDLLGKLLPLRLDLEKERSHYGIIESSTPYLHLPLRLSQALNAKIGAQFDPDAGVYTIECDRIKQEPYWLALEFNGLDAILPPHQYIIRRGGQCHSAIKDNPQDDTVIHLGGPFFRSFYLEFHTMAKKVGIAESVIHNGLLRPHSSDPTLYTNLIDHQLPLLEI</sequence>
<evidence type="ECO:0000313" key="5">
    <source>
        <dbReference type="Proteomes" id="UP000242146"/>
    </source>
</evidence>
<organism evidence="4 5">
    <name type="scientific">Hesseltinella vesiculosa</name>
    <dbReference type="NCBI Taxonomy" id="101127"/>
    <lineage>
        <taxon>Eukaryota</taxon>
        <taxon>Fungi</taxon>
        <taxon>Fungi incertae sedis</taxon>
        <taxon>Mucoromycota</taxon>
        <taxon>Mucoromycotina</taxon>
        <taxon>Mucoromycetes</taxon>
        <taxon>Mucorales</taxon>
        <taxon>Cunninghamellaceae</taxon>
        <taxon>Hesseltinella</taxon>
    </lineage>
</organism>
<dbReference type="InterPro" id="IPR034164">
    <property type="entry name" value="Pepsin-like_dom"/>
</dbReference>
<dbReference type="STRING" id="101127.A0A1X2G527"/>
<dbReference type="InterPro" id="IPR001461">
    <property type="entry name" value="Aspartic_peptidase_A1"/>
</dbReference>
<keyword evidence="4" id="KW-0645">Protease</keyword>
<dbReference type="SUPFAM" id="SSF50630">
    <property type="entry name" value="Acid proteases"/>
    <property type="match status" value="1"/>
</dbReference>
<feature type="domain" description="Peptidase A1" evidence="3">
    <location>
        <begin position="47"/>
        <end position="401"/>
    </location>
</feature>
<dbReference type="Proteomes" id="UP000242146">
    <property type="component" value="Unassembled WGS sequence"/>
</dbReference>
<dbReference type="Gene3D" id="2.40.70.10">
    <property type="entry name" value="Acid Proteases"/>
    <property type="match status" value="2"/>
</dbReference>
<proteinExistence type="inferred from homology"/>
<dbReference type="EMBL" id="MCGT01000043">
    <property type="protein sequence ID" value="ORX45288.1"/>
    <property type="molecule type" value="Genomic_DNA"/>
</dbReference>
<keyword evidence="5" id="KW-1185">Reference proteome</keyword>
<evidence type="ECO:0000313" key="4">
    <source>
        <dbReference type="EMBL" id="ORX45288.1"/>
    </source>
</evidence>
<evidence type="ECO:0000256" key="1">
    <source>
        <dbReference type="ARBA" id="ARBA00007447"/>
    </source>
</evidence>
<gene>
    <name evidence="4" type="ORF">DM01DRAFT_1378144</name>
</gene>
<dbReference type="Pfam" id="PF00026">
    <property type="entry name" value="Asp"/>
    <property type="match status" value="2"/>
</dbReference>
<dbReference type="PANTHER" id="PTHR47966">
    <property type="entry name" value="BETA-SITE APP-CLEAVING ENZYME, ISOFORM A-RELATED"/>
    <property type="match status" value="1"/>
</dbReference>
<accession>A0A1X2G527</accession>